<dbReference type="OrthoDB" id="6077919at2759"/>
<evidence type="ECO:0000256" key="5">
    <source>
        <dbReference type="ARBA" id="ARBA00022771"/>
    </source>
</evidence>
<feature type="domain" description="C2H2-type" evidence="12">
    <location>
        <begin position="136"/>
        <end position="158"/>
    </location>
</feature>
<keyword evidence="7" id="KW-0805">Transcription regulation</keyword>
<dbReference type="GO" id="GO:0001227">
    <property type="term" value="F:DNA-binding transcription repressor activity, RNA polymerase II-specific"/>
    <property type="evidence" value="ECO:0007669"/>
    <property type="project" value="TreeGrafter"/>
</dbReference>
<comment type="subcellular location">
    <subcellularLocation>
        <location evidence="1">Nucleus</location>
    </subcellularLocation>
</comment>
<dbReference type="GO" id="GO:0008270">
    <property type="term" value="F:zinc ion binding"/>
    <property type="evidence" value="ECO:0007669"/>
    <property type="project" value="UniProtKB-KW"/>
</dbReference>
<reference evidence="13" key="1">
    <citation type="submission" date="2022-03" db="EMBL/GenBank/DDBJ databases">
        <authorList>
            <person name="Lindestad O."/>
        </authorList>
    </citation>
    <scope>NUCLEOTIDE SEQUENCE</scope>
</reference>
<sequence>MEDNNSNQNKTITSEMEKHKNNIIVILQNTNATPFQRHSDIAFACCFCKNQYLNPKELKAHTLNDHNESEIKEICKRKNLRYYLMKLDVTDLVCNICNEGISTPQGLFEHLEGHGKKIYTDMGSRIIPFRFNTEKHECAICSEVFCKFKNLREHLNIHFKNYVCKFCDTGFITLGLLASHEASHNFGTFQCDYCDKRFYTCKSKKIHERLLHRDKIEEKLMTQDEDNDKESDNKAIDQAKVEADSSANLGVIRLHKMEKEKHHDNILVVLENTNATPFGKCTDTGYDCLLCTQKFFHPKDLKEHKLTTHTTDEFLSLCKQERLRSYIVKLDITGLLCKICNNRVESWDNLFEHLENHGKFIHRDINNHIIPFVFDSDNPLQVCAICAIAFHKVKLLREHMNTHFPNYICDVCNAAFITERMLSAHIQCHKTGVFKCGLCEKSFKTYRSRRAHEYMVHVKSNHASRCGFCKKTFKSYAHKTEHLKTVHGVILNELRCSVCDRTFKSQPLLTTHVKRDHLMERHYKCNECEKTFFNKIYLKSHMVTHTGIRNFECEVCKKTFAWSKILKKHMRAHMDDRSFKCNRCEKAFVQKLNWQNHMRKKHNEEVS</sequence>
<dbReference type="Gene3D" id="3.30.160.60">
    <property type="entry name" value="Classic Zinc Finger"/>
    <property type="match status" value="7"/>
</dbReference>
<keyword evidence="5 11" id="KW-0863">Zinc-finger</keyword>
<evidence type="ECO:0000256" key="1">
    <source>
        <dbReference type="ARBA" id="ARBA00004123"/>
    </source>
</evidence>
<keyword evidence="3" id="KW-0479">Metal-binding</keyword>
<evidence type="ECO:0000313" key="13">
    <source>
        <dbReference type="EMBL" id="CAH2251430.1"/>
    </source>
</evidence>
<dbReference type="PROSITE" id="PS50157">
    <property type="entry name" value="ZINC_FINGER_C2H2_2"/>
    <property type="match status" value="9"/>
</dbReference>
<accession>A0A8S4S4Q6</accession>
<evidence type="ECO:0000259" key="12">
    <source>
        <dbReference type="PROSITE" id="PS50157"/>
    </source>
</evidence>
<dbReference type="PROSITE" id="PS00028">
    <property type="entry name" value="ZINC_FINGER_C2H2_1"/>
    <property type="match status" value="14"/>
</dbReference>
<dbReference type="PANTHER" id="PTHR24399">
    <property type="entry name" value="ZINC FINGER AND BTB DOMAIN-CONTAINING"/>
    <property type="match status" value="1"/>
</dbReference>
<gene>
    <name evidence="13" type="primary">jg6015</name>
    <name evidence="13" type="ORF">PAEG_LOCUS22233</name>
</gene>
<dbReference type="SUPFAM" id="SSF57667">
    <property type="entry name" value="beta-beta-alpha zinc fingers"/>
    <property type="match status" value="6"/>
</dbReference>
<evidence type="ECO:0000256" key="11">
    <source>
        <dbReference type="PROSITE-ProRule" id="PRU00042"/>
    </source>
</evidence>
<keyword evidence="6" id="KW-0862">Zinc</keyword>
<dbReference type="Pfam" id="PF00096">
    <property type="entry name" value="zf-C2H2"/>
    <property type="match status" value="3"/>
</dbReference>
<feature type="domain" description="C2H2-type" evidence="12">
    <location>
        <begin position="407"/>
        <end position="429"/>
    </location>
</feature>
<keyword evidence="10" id="KW-0539">Nucleus</keyword>
<dbReference type="Proteomes" id="UP000838756">
    <property type="component" value="Unassembled WGS sequence"/>
</dbReference>
<dbReference type="PANTHER" id="PTHR24399:SF23">
    <property type="entry name" value="C2H2-TYPE DOMAIN-CONTAINING PROTEIN"/>
    <property type="match status" value="1"/>
</dbReference>
<evidence type="ECO:0000256" key="9">
    <source>
        <dbReference type="ARBA" id="ARBA00023163"/>
    </source>
</evidence>
<protein>
    <submittedName>
        <fullName evidence="13">Jg6015 protein</fullName>
    </submittedName>
</protein>
<feature type="domain" description="C2H2-type" evidence="12">
    <location>
        <begin position="523"/>
        <end position="550"/>
    </location>
</feature>
<dbReference type="GO" id="GO:0000978">
    <property type="term" value="F:RNA polymerase II cis-regulatory region sequence-specific DNA binding"/>
    <property type="evidence" value="ECO:0007669"/>
    <property type="project" value="TreeGrafter"/>
</dbReference>
<keyword evidence="9" id="KW-0804">Transcription</keyword>
<organism evidence="13 14">
    <name type="scientific">Pararge aegeria aegeria</name>
    <dbReference type="NCBI Taxonomy" id="348720"/>
    <lineage>
        <taxon>Eukaryota</taxon>
        <taxon>Metazoa</taxon>
        <taxon>Ecdysozoa</taxon>
        <taxon>Arthropoda</taxon>
        <taxon>Hexapoda</taxon>
        <taxon>Insecta</taxon>
        <taxon>Pterygota</taxon>
        <taxon>Neoptera</taxon>
        <taxon>Endopterygota</taxon>
        <taxon>Lepidoptera</taxon>
        <taxon>Glossata</taxon>
        <taxon>Ditrysia</taxon>
        <taxon>Papilionoidea</taxon>
        <taxon>Nymphalidae</taxon>
        <taxon>Satyrinae</taxon>
        <taxon>Satyrini</taxon>
        <taxon>Parargina</taxon>
        <taxon>Pararge</taxon>
    </lineage>
</organism>
<keyword evidence="8" id="KW-0238">DNA-binding</keyword>
<comment type="similarity">
    <text evidence="2">Belongs to the krueppel C2H2-type zinc-finger protein family.</text>
</comment>
<evidence type="ECO:0000256" key="7">
    <source>
        <dbReference type="ARBA" id="ARBA00023015"/>
    </source>
</evidence>
<feature type="domain" description="C2H2-type" evidence="12">
    <location>
        <begin position="189"/>
        <end position="217"/>
    </location>
</feature>
<evidence type="ECO:0000313" key="14">
    <source>
        <dbReference type="Proteomes" id="UP000838756"/>
    </source>
</evidence>
<feature type="domain" description="C2H2-type" evidence="12">
    <location>
        <begin position="434"/>
        <end position="462"/>
    </location>
</feature>
<keyword evidence="14" id="KW-1185">Reference proteome</keyword>
<dbReference type="AlphaFoldDB" id="A0A8S4S4Q6"/>
<dbReference type="FunFam" id="3.30.160.60:FF:000380">
    <property type="entry name" value="zinc finger protein 2 isoform X2"/>
    <property type="match status" value="1"/>
</dbReference>
<keyword evidence="4" id="KW-0677">Repeat</keyword>
<evidence type="ECO:0000256" key="8">
    <source>
        <dbReference type="ARBA" id="ARBA00023125"/>
    </source>
</evidence>
<dbReference type="EMBL" id="CAKXAJ010026023">
    <property type="protein sequence ID" value="CAH2251430.1"/>
    <property type="molecule type" value="Genomic_DNA"/>
</dbReference>
<proteinExistence type="inferred from homology"/>
<feature type="domain" description="C2H2-type" evidence="12">
    <location>
        <begin position="551"/>
        <end position="578"/>
    </location>
</feature>
<evidence type="ECO:0000256" key="6">
    <source>
        <dbReference type="ARBA" id="ARBA00022833"/>
    </source>
</evidence>
<name>A0A8S4S4Q6_9NEOP</name>
<feature type="domain" description="C2H2-type" evidence="12">
    <location>
        <begin position="579"/>
        <end position="607"/>
    </location>
</feature>
<dbReference type="InterPro" id="IPR036236">
    <property type="entry name" value="Znf_C2H2_sf"/>
</dbReference>
<evidence type="ECO:0000256" key="10">
    <source>
        <dbReference type="ARBA" id="ARBA00023242"/>
    </source>
</evidence>
<comment type="caution">
    <text evidence="13">The sequence shown here is derived from an EMBL/GenBank/DDBJ whole genome shotgun (WGS) entry which is preliminary data.</text>
</comment>
<dbReference type="SMART" id="SM00355">
    <property type="entry name" value="ZnF_C2H2"/>
    <property type="match status" value="15"/>
</dbReference>
<evidence type="ECO:0000256" key="2">
    <source>
        <dbReference type="ARBA" id="ARBA00006991"/>
    </source>
</evidence>
<feature type="domain" description="C2H2-type" evidence="12">
    <location>
        <begin position="494"/>
        <end position="522"/>
    </location>
</feature>
<dbReference type="FunFam" id="3.30.160.60:FF:000065">
    <property type="entry name" value="B-cell CLL/lymphoma 6, member B"/>
    <property type="match status" value="1"/>
</dbReference>
<dbReference type="GO" id="GO:0005654">
    <property type="term" value="C:nucleoplasm"/>
    <property type="evidence" value="ECO:0007669"/>
    <property type="project" value="TreeGrafter"/>
</dbReference>
<dbReference type="Pfam" id="PF13912">
    <property type="entry name" value="zf-C2H2_6"/>
    <property type="match status" value="2"/>
</dbReference>
<dbReference type="InterPro" id="IPR013087">
    <property type="entry name" value="Znf_C2H2_type"/>
</dbReference>
<feature type="domain" description="C2H2-type" evidence="12">
    <location>
        <begin position="286"/>
        <end position="314"/>
    </location>
</feature>
<evidence type="ECO:0000256" key="3">
    <source>
        <dbReference type="ARBA" id="ARBA00022723"/>
    </source>
</evidence>
<evidence type="ECO:0000256" key="4">
    <source>
        <dbReference type="ARBA" id="ARBA00022737"/>
    </source>
</evidence>